<dbReference type="AlphaFoldDB" id="A0A7J5DV85"/>
<name>A0A7J5DV85_NOCSI</name>
<comment type="caution">
    <text evidence="1">The sequence shown here is derived from an EMBL/GenBank/DDBJ whole genome shotgun (WGS) entry which is preliminary data.</text>
</comment>
<protein>
    <submittedName>
        <fullName evidence="1">Uncharacterized protein</fullName>
    </submittedName>
</protein>
<reference evidence="1 2" key="1">
    <citation type="submission" date="2019-09" db="EMBL/GenBank/DDBJ databases">
        <title>Pimelobacter sp. isolated from Paulinella.</title>
        <authorList>
            <person name="Jeong S.E."/>
        </authorList>
    </citation>
    <scope>NUCLEOTIDE SEQUENCE [LARGE SCALE GENOMIC DNA]</scope>
    <source>
        <strain evidence="1 2">Pch-N</strain>
    </source>
</reference>
<accession>A0A7J5DV85</accession>
<gene>
    <name evidence="1" type="ORF">F9L07_19495</name>
</gene>
<dbReference type="Proteomes" id="UP000449906">
    <property type="component" value="Unassembled WGS sequence"/>
</dbReference>
<sequence>MTTEVVNTETGEILEPRATAALVPINTTTIARQATAIQEMAVSGYLEQARDWLATAVERTGPEEIAGAKAQIATAAEATKQLGLAREIQLDAQEMVRRADFALGKAIRKGQEDGSIAANGERLNKGLPHEKTSPDAYFNGGGETHAIYSMVDGTSDEVFDEAIKEAKDEGNLSRANMVRKIREKKTPPSPTRKDRANHMRDLAEKGYSSRQIATELGVHFDTVRGLARDFNIDVPADAIVGRTRRIDHTHMVESTVTDLVNTVEFIEAHIDLNQVDLAEADEWVSSLTDSIRALNRFVKQIKEKTHV</sequence>
<dbReference type="EMBL" id="WBVM01000002">
    <property type="protein sequence ID" value="KAB2809227.1"/>
    <property type="molecule type" value="Genomic_DNA"/>
</dbReference>
<dbReference type="RefSeq" id="WP_151581432.1">
    <property type="nucleotide sequence ID" value="NZ_WBVM01000002.1"/>
</dbReference>
<evidence type="ECO:0000313" key="1">
    <source>
        <dbReference type="EMBL" id="KAB2809227.1"/>
    </source>
</evidence>
<evidence type="ECO:0000313" key="2">
    <source>
        <dbReference type="Proteomes" id="UP000449906"/>
    </source>
</evidence>
<proteinExistence type="predicted"/>
<organism evidence="1 2">
    <name type="scientific">Nocardioides simplex</name>
    <name type="common">Arthrobacter simplex</name>
    <dbReference type="NCBI Taxonomy" id="2045"/>
    <lineage>
        <taxon>Bacteria</taxon>
        <taxon>Bacillati</taxon>
        <taxon>Actinomycetota</taxon>
        <taxon>Actinomycetes</taxon>
        <taxon>Propionibacteriales</taxon>
        <taxon>Nocardioidaceae</taxon>
        <taxon>Pimelobacter</taxon>
    </lineage>
</organism>